<organism evidence="3 4">
    <name type="scientific">Pristionchus entomophagus</name>
    <dbReference type="NCBI Taxonomy" id="358040"/>
    <lineage>
        <taxon>Eukaryota</taxon>
        <taxon>Metazoa</taxon>
        <taxon>Ecdysozoa</taxon>
        <taxon>Nematoda</taxon>
        <taxon>Chromadorea</taxon>
        <taxon>Rhabditida</taxon>
        <taxon>Rhabditina</taxon>
        <taxon>Diplogasteromorpha</taxon>
        <taxon>Diplogasteroidea</taxon>
        <taxon>Neodiplogasteridae</taxon>
        <taxon>Pristionchus</taxon>
    </lineage>
</organism>
<feature type="domain" description="Thioredoxin" evidence="2">
    <location>
        <begin position="21"/>
        <end position="119"/>
    </location>
</feature>
<proteinExistence type="inferred from homology"/>
<dbReference type="CDD" id="cd02947">
    <property type="entry name" value="TRX_family"/>
    <property type="match status" value="1"/>
</dbReference>
<name>A0AAV5SL03_9BILA</name>
<evidence type="ECO:0000313" key="3">
    <source>
        <dbReference type="EMBL" id="GMS80331.1"/>
    </source>
</evidence>
<evidence type="ECO:0000259" key="2">
    <source>
        <dbReference type="Pfam" id="PF00085"/>
    </source>
</evidence>
<dbReference type="PANTHER" id="PTHR43601">
    <property type="entry name" value="THIOREDOXIN, MITOCHONDRIAL"/>
    <property type="match status" value="1"/>
</dbReference>
<dbReference type="GO" id="GO:0005739">
    <property type="term" value="C:mitochondrion"/>
    <property type="evidence" value="ECO:0007669"/>
    <property type="project" value="TreeGrafter"/>
</dbReference>
<dbReference type="InterPro" id="IPR013766">
    <property type="entry name" value="Thioredoxin_domain"/>
</dbReference>
<dbReference type="AlphaFoldDB" id="A0AAV5SL03"/>
<dbReference type="SUPFAM" id="SSF52833">
    <property type="entry name" value="Thioredoxin-like"/>
    <property type="match status" value="1"/>
</dbReference>
<dbReference type="EMBL" id="BTSX01000001">
    <property type="protein sequence ID" value="GMS80331.1"/>
    <property type="molecule type" value="Genomic_DNA"/>
</dbReference>
<accession>A0AAV5SL03</accession>
<sequence>VNEMKILRRSNGKAVVISIDNVHDFTKYVLHSSSPVLVYFWADSNGISRLIGSRLEEKVASRCGDIVMVSVNIDWAGEVALEWNVSVVPLIINFKNGSNGSRIMVKGNTSDEELSSFIENAC</sequence>
<reference evidence="3" key="1">
    <citation type="submission" date="2023-10" db="EMBL/GenBank/DDBJ databases">
        <title>Genome assembly of Pristionchus species.</title>
        <authorList>
            <person name="Yoshida K."/>
            <person name="Sommer R.J."/>
        </authorList>
    </citation>
    <scope>NUCLEOTIDE SEQUENCE</scope>
    <source>
        <strain evidence="3">RS0144</strain>
    </source>
</reference>
<feature type="non-terminal residue" evidence="3">
    <location>
        <position position="1"/>
    </location>
</feature>
<evidence type="ECO:0000313" key="4">
    <source>
        <dbReference type="Proteomes" id="UP001432027"/>
    </source>
</evidence>
<comment type="similarity">
    <text evidence="1">Belongs to the thioredoxin family.</text>
</comment>
<dbReference type="Pfam" id="PF00085">
    <property type="entry name" value="Thioredoxin"/>
    <property type="match status" value="1"/>
</dbReference>
<comment type="caution">
    <text evidence="3">The sequence shown here is derived from an EMBL/GenBank/DDBJ whole genome shotgun (WGS) entry which is preliminary data.</text>
</comment>
<dbReference type="GO" id="GO:0045454">
    <property type="term" value="P:cell redox homeostasis"/>
    <property type="evidence" value="ECO:0007669"/>
    <property type="project" value="TreeGrafter"/>
</dbReference>
<dbReference type="PANTHER" id="PTHR43601:SF3">
    <property type="entry name" value="THIOREDOXIN, MITOCHONDRIAL"/>
    <property type="match status" value="1"/>
</dbReference>
<dbReference type="Gene3D" id="3.40.30.10">
    <property type="entry name" value="Glutaredoxin"/>
    <property type="match status" value="1"/>
</dbReference>
<dbReference type="Proteomes" id="UP001432027">
    <property type="component" value="Unassembled WGS sequence"/>
</dbReference>
<dbReference type="InterPro" id="IPR036249">
    <property type="entry name" value="Thioredoxin-like_sf"/>
</dbReference>
<gene>
    <name evidence="3" type="ORF">PENTCL1PPCAC_2506</name>
</gene>
<keyword evidence="4" id="KW-1185">Reference proteome</keyword>
<evidence type="ECO:0000256" key="1">
    <source>
        <dbReference type="ARBA" id="ARBA00008987"/>
    </source>
</evidence>
<protein>
    <recommendedName>
        <fullName evidence="2">Thioredoxin domain-containing protein</fullName>
    </recommendedName>
</protein>